<proteinExistence type="predicted"/>
<dbReference type="RefSeq" id="WP_123652568.1">
    <property type="nucleotide sequence ID" value="NZ_RHFN01000034.1"/>
</dbReference>
<dbReference type="Proteomes" id="UP000268051">
    <property type="component" value="Unassembled WGS sequence"/>
</dbReference>
<evidence type="ECO:0000313" key="3">
    <source>
        <dbReference type="Proteomes" id="UP000268051"/>
    </source>
</evidence>
<gene>
    <name evidence="2" type="ORF">EB837_22570</name>
</gene>
<sequence>MITKELVDESDFIRQLVDIGKFDESYQQSIAFLNKLKRIKIRNDNYFIVLANIAGTLVDIGQMQNNKCASELGCNLMEDNKEAFISVLGECLYYYNYGNALSNLVSITNPNDHTFKSIEELVSLKNIYWCSFKLSSEEQEEFQAELSVNLANSLRSQFRLSESLRYYDLTNRKGLDIPQAWVNRSMSLMILNLISSSFSIKLLKEVRAGYIKASVSKNIPPQWESFYLGRIAQTNDKIAEYAVDDETDDHDEALTQQEFEALSPYRQFCLRNHLTLSEHGLYCPCVGSATDALVISSGGGVTGDFIIPMEMALNRLKSEFSLARHLYFDYLHPQNTDYIKYESHFLELYNDEVLGIEIEKIRTAFRLCFGILDKIAVAICELYNLYPITKKGTPQKNIYFQSFWQLDVDNRRQLFEKVKSPGLLALYSIATDLNKDKGGELAFYKEWRNGLEHKFLVVHKSDKPEDIYESYQLIKDILFIKESDFIRHFEHLLQITRSAIFSFAFMVRHEGMKEKKEGIHYTTRELHTKNYSAD</sequence>
<feature type="domain" description="LA2681-like HEPN" evidence="1">
    <location>
        <begin position="307"/>
        <end position="510"/>
    </location>
</feature>
<evidence type="ECO:0000259" key="1">
    <source>
        <dbReference type="Pfam" id="PF18733"/>
    </source>
</evidence>
<dbReference type="EMBL" id="RHFN01000034">
    <property type="protein sequence ID" value="ROU10099.1"/>
    <property type="molecule type" value="Genomic_DNA"/>
</dbReference>
<comment type="caution">
    <text evidence="2">The sequence shown here is derived from an EMBL/GenBank/DDBJ whole genome shotgun (WGS) entry which is preliminary data.</text>
</comment>
<dbReference type="Pfam" id="PF18733">
    <property type="entry name" value="HEPN_LA2681"/>
    <property type="match status" value="1"/>
</dbReference>
<accession>A0A3N2RRL2</accession>
<dbReference type="OrthoDB" id="108555at2"/>
<dbReference type="InterPro" id="IPR040826">
    <property type="entry name" value="HEPN_LA2681"/>
</dbReference>
<reference evidence="2 3" key="1">
    <citation type="submission" date="2018-10" db="EMBL/GenBank/DDBJ databases">
        <title>Horizontal transference of carbapenem resistance between Klebsiella pneumoniae and Kluyvera ascorbata during abdominal infection: a case report.</title>
        <authorList>
            <person name="Raro O.H.F."/>
            <person name="Lima-Morales D."/>
            <person name="Barth A.L."/>
            <person name="Paim T.G.S."/>
            <person name="Mott M.P."/>
            <person name="Riche C.V.W."/>
            <person name="Teixeira U.F."/>
            <person name="Waechter F."/>
            <person name="Dias C.A.G."/>
        </authorList>
    </citation>
    <scope>NUCLEOTIDE SEQUENCE [LARGE SCALE GENOMIC DNA]</scope>
    <source>
        <strain evidence="2 3">OT2</strain>
    </source>
</reference>
<protein>
    <recommendedName>
        <fullName evidence="1">LA2681-like HEPN domain-containing protein</fullName>
    </recommendedName>
</protein>
<organism evidence="2 3">
    <name type="scientific">Kluyvera ascorbata</name>
    <dbReference type="NCBI Taxonomy" id="51288"/>
    <lineage>
        <taxon>Bacteria</taxon>
        <taxon>Pseudomonadati</taxon>
        <taxon>Pseudomonadota</taxon>
        <taxon>Gammaproteobacteria</taxon>
        <taxon>Enterobacterales</taxon>
        <taxon>Enterobacteriaceae</taxon>
        <taxon>Kluyvera</taxon>
    </lineage>
</organism>
<dbReference type="AlphaFoldDB" id="A0A3N2RRL2"/>
<evidence type="ECO:0000313" key="2">
    <source>
        <dbReference type="EMBL" id="ROU10099.1"/>
    </source>
</evidence>
<name>A0A3N2RRL2_9ENTR</name>